<dbReference type="SMART" id="SM00312">
    <property type="entry name" value="PX"/>
    <property type="match status" value="1"/>
</dbReference>
<dbReference type="PANTHER" id="PTHR22775:SF3">
    <property type="entry name" value="SORTING NEXIN-13"/>
    <property type="match status" value="1"/>
</dbReference>
<dbReference type="InParanoid" id="A0A1Y1XVC7"/>
<organism evidence="8 9">
    <name type="scientific">Basidiobolus meristosporus CBS 931.73</name>
    <dbReference type="NCBI Taxonomy" id="1314790"/>
    <lineage>
        <taxon>Eukaryota</taxon>
        <taxon>Fungi</taxon>
        <taxon>Fungi incertae sedis</taxon>
        <taxon>Zoopagomycota</taxon>
        <taxon>Entomophthoromycotina</taxon>
        <taxon>Basidiobolomycetes</taxon>
        <taxon>Basidiobolales</taxon>
        <taxon>Basidiobolaceae</taxon>
        <taxon>Basidiobolus</taxon>
    </lineage>
</organism>
<dbReference type="InterPro" id="IPR036871">
    <property type="entry name" value="PX_dom_sf"/>
</dbReference>
<dbReference type="InterPro" id="IPR003114">
    <property type="entry name" value="Phox_assoc"/>
</dbReference>
<dbReference type="PROSITE" id="PS50195">
    <property type="entry name" value="PX"/>
    <property type="match status" value="1"/>
</dbReference>
<dbReference type="SUPFAM" id="SSF64268">
    <property type="entry name" value="PX domain"/>
    <property type="match status" value="1"/>
</dbReference>
<evidence type="ECO:0000259" key="7">
    <source>
        <dbReference type="PROSITE" id="PS51207"/>
    </source>
</evidence>
<dbReference type="Proteomes" id="UP000193498">
    <property type="component" value="Unassembled WGS sequence"/>
</dbReference>
<evidence type="ECO:0000259" key="5">
    <source>
        <dbReference type="PROSITE" id="PS50132"/>
    </source>
</evidence>
<evidence type="ECO:0000256" key="3">
    <source>
        <dbReference type="SAM" id="MobiDB-lite"/>
    </source>
</evidence>
<dbReference type="Pfam" id="PF08628">
    <property type="entry name" value="Nexin_C"/>
    <property type="match status" value="1"/>
</dbReference>
<feature type="domain" description="RGS" evidence="5">
    <location>
        <begin position="247"/>
        <end position="368"/>
    </location>
</feature>
<dbReference type="AlphaFoldDB" id="A0A1Y1XVC7"/>
<protein>
    <recommendedName>
        <fullName evidence="10">C2 domain-containing protein</fullName>
    </recommendedName>
</protein>
<dbReference type="Gene3D" id="1.10.167.10">
    <property type="entry name" value="Regulator of G-protein Signalling 4, domain 2"/>
    <property type="match status" value="1"/>
</dbReference>
<dbReference type="InterPro" id="IPR036305">
    <property type="entry name" value="RGS_sf"/>
</dbReference>
<dbReference type="SUPFAM" id="SSF48097">
    <property type="entry name" value="Regulator of G-protein signaling, RGS"/>
    <property type="match status" value="1"/>
</dbReference>
<keyword evidence="9" id="KW-1185">Reference proteome</keyword>
<dbReference type="InterPro" id="IPR035892">
    <property type="entry name" value="C2_domain_sf"/>
</dbReference>
<dbReference type="Pfam" id="PF00168">
    <property type="entry name" value="C2"/>
    <property type="match status" value="1"/>
</dbReference>
<evidence type="ECO:0000313" key="8">
    <source>
        <dbReference type="EMBL" id="ORX89711.1"/>
    </source>
</evidence>
<dbReference type="OrthoDB" id="120967at2759"/>
<dbReference type="Gene3D" id="2.60.40.150">
    <property type="entry name" value="C2 domain"/>
    <property type="match status" value="1"/>
</dbReference>
<dbReference type="CDD" id="cd07440">
    <property type="entry name" value="RGS"/>
    <property type="match status" value="1"/>
</dbReference>
<name>A0A1Y1XVC7_9FUNG</name>
<evidence type="ECO:0000259" key="6">
    <source>
        <dbReference type="PROSITE" id="PS50195"/>
    </source>
</evidence>
<keyword evidence="2" id="KW-0175">Coiled coil</keyword>
<feature type="region of interest" description="Disordered" evidence="3">
    <location>
        <begin position="375"/>
        <end position="399"/>
    </location>
</feature>
<feature type="domain" description="PX" evidence="6">
    <location>
        <begin position="580"/>
        <end position="690"/>
    </location>
</feature>
<dbReference type="InterPro" id="IPR044926">
    <property type="entry name" value="RGS_subdomain_2"/>
</dbReference>
<comment type="caution">
    <text evidence="8">The sequence shown here is derived from an EMBL/GenBank/DDBJ whole genome shotgun (WGS) entry which is preliminary data.</text>
</comment>
<accession>A0A1Y1XVC7</accession>
<dbReference type="Pfam" id="PF00787">
    <property type="entry name" value="PX"/>
    <property type="match status" value="1"/>
</dbReference>
<evidence type="ECO:0000259" key="4">
    <source>
        <dbReference type="PROSITE" id="PS50004"/>
    </source>
</evidence>
<dbReference type="SMART" id="SM00239">
    <property type="entry name" value="C2"/>
    <property type="match status" value="1"/>
</dbReference>
<evidence type="ECO:0008006" key="10">
    <source>
        <dbReference type="Google" id="ProtNLM"/>
    </source>
</evidence>
<dbReference type="GO" id="GO:0035091">
    <property type="term" value="F:phosphatidylinositol binding"/>
    <property type="evidence" value="ECO:0007669"/>
    <property type="project" value="InterPro"/>
</dbReference>
<reference evidence="8 9" key="1">
    <citation type="submission" date="2016-07" db="EMBL/GenBank/DDBJ databases">
        <title>Pervasive Adenine N6-methylation of Active Genes in Fungi.</title>
        <authorList>
            <consortium name="DOE Joint Genome Institute"/>
            <person name="Mondo S.J."/>
            <person name="Dannebaum R.O."/>
            <person name="Kuo R.C."/>
            <person name="Labutti K."/>
            <person name="Haridas S."/>
            <person name="Kuo A."/>
            <person name="Salamov A."/>
            <person name="Ahrendt S.R."/>
            <person name="Lipzen A."/>
            <person name="Sullivan W."/>
            <person name="Andreopoulos W.B."/>
            <person name="Clum A."/>
            <person name="Lindquist E."/>
            <person name="Daum C."/>
            <person name="Ramamoorthy G.K."/>
            <person name="Gryganskyi A."/>
            <person name="Culley D."/>
            <person name="Magnuson J.K."/>
            <person name="James T.Y."/>
            <person name="O'Malley M.A."/>
            <person name="Stajich J.E."/>
            <person name="Spatafora J.W."/>
            <person name="Visel A."/>
            <person name="Grigoriev I.V."/>
        </authorList>
    </citation>
    <scope>NUCLEOTIDE SEQUENCE [LARGE SCALE GENOMIC DNA]</scope>
    <source>
        <strain evidence="8 9">CBS 931.73</strain>
    </source>
</reference>
<feature type="compositionally biased region" description="Basic and acidic residues" evidence="3">
    <location>
        <begin position="381"/>
        <end position="397"/>
    </location>
</feature>
<dbReference type="EMBL" id="MCFE01000426">
    <property type="protein sequence ID" value="ORX89711.1"/>
    <property type="molecule type" value="Genomic_DNA"/>
</dbReference>
<evidence type="ECO:0000256" key="2">
    <source>
        <dbReference type="SAM" id="Coils"/>
    </source>
</evidence>
<feature type="compositionally biased region" description="Polar residues" evidence="3">
    <location>
        <begin position="802"/>
        <end position="825"/>
    </location>
</feature>
<comment type="similarity">
    <text evidence="1">Belongs to the sorting nexin family.</text>
</comment>
<dbReference type="InterPro" id="IPR000008">
    <property type="entry name" value="C2_dom"/>
</dbReference>
<dbReference type="PROSITE" id="PS50132">
    <property type="entry name" value="RGS"/>
    <property type="match status" value="1"/>
</dbReference>
<dbReference type="InterPro" id="IPR016137">
    <property type="entry name" value="RGS"/>
</dbReference>
<evidence type="ECO:0000256" key="1">
    <source>
        <dbReference type="ARBA" id="ARBA00010883"/>
    </source>
</evidence>
<sequence length="1022" mass="115257">MHEYQVQVKHLEKLSKIMLTKLLPKRDVASPCLVALFTEIVTTSTIDPTLDAFSDPDRINQLIISYLKTEDRHTLSSSASNEQEEYERLKACGDKVLRIKVVEARQICRTESYGLYCTLIFGKTKRKTKFVKPDSNPLWGESFNFTWPESPDKNSAAITLELDGRIMFPKDTVLGKVSIPREEIVAKPCTRSWFTLQSTSSKGEPCGEVLLEIDVIDILELASIATTQQRETANGVDEEFFQQYPLTLNDVLRNDKGFLEFMQFMEDIQAPPFLQFWMNAESFFQSSAHSNPELMKQDAEMISKLHLSDEAKHRVPIDSELLEEIGHEIGSGNVTANCFVKAQAYVFDIMESPFFREFRHSDLFKKYCLDTRSTEVSSNKKSGERERLEEKESEIDSSKQILDDMVQATEPEEESENQAIKRCRSMASFPTSGKDRLDEMNGSDIGQDPTRRNRSMSDITTTHLAREPFRKSTVVNEALIEKDDVEGGPQDDNGEGGGMKFLTAAITSLREQLIVTEDLIEQASSKEPAKLKSLTHNREDLQRQVNQLVDMARDFAEEEDKHMGTGIIDLKGIIAKVTDASRPSSIGPNLVQSLAPGKSLLFVIELERSKSSGGWMITRNFSDFTNLHLTLKEQFPKVDKIKFPSRQRFASNNQKLCVELERYLSMLLSDMLLCESKPLQTFLQPDSVLATNENRDIADEMMDAFKSAANLVKIPFVDANKASIFRSKTEVLSTSTMDPLSNDVSSPQRVSFDSYLYSDEAKSVTSLQKAGKAASKLALATKDSGSEISLVLDPEQMEEVDTTGSDANNDSTSAVVDTSSCTPTEQVEDARDVQPHGMDQSISKQSDSADIEKATLKDLSVDEVDVLIETFFALVEEIFEMAEGKQWFRRKALNLFKQILRQSYGKTINRAFLDYLEKTISEESVVSTIDAVTDTLWPDGEWPLEQPKARDDDEKQATKIEAKVLFVNNLPDTIIRMVGEYNAAQGATRLFNMLQYKELTKVLLIKILEAWVKLLFAENKEH</sequence>
<feature type="coiled-coil region" evidence="2">
    <location>
        <begin position="531"/>
        <end position="558"/>
    </location>
</feature>
<evidence type="ECO:0000313" key="9">
    <source>
        <dbReference type="Proteomes" id="UP000193498"/>
    </source>
</evidence>
<feature type="region of interest" description="Disordered" evidence="3">
    <location>
        <begin position="430"/>
        <end position="454"/>
    </location>
</feature>
<dbReference type="InterPro" id="IPR001683">
    <property type="entry name" value="PX_dom"/>
</dbReference>
<proteinExistence type="inferred from homology"/>
<feature type="region of interest" description="Disordered" evidence="3">
    <location>
        <begin position="789"/>
        <end position="847"/>
    </location>
</feature>
<dbReference type="Pfam" id="PF00615">
    <property type="entry name" value="RGS"/>
    <property type="match status" value="1"/>
</dbReference>
<dbReference type="PROSITE" id="PS51207">
    <property type="entry name" value="PXA"/>
    <property type="match status" value="1"/>
</dbReference>
<dbReference type="SMART" id="SM00315">
    <property type="entry name" value="RGS"/>
    <property type="match status" value="1"/>
</dbReference>
<dbReference type="Gene3D" id="3.30.1520.10">
    <property type="entry name" value="Phox-like domain"/>
    <property type="match status" value="1"/>
</dbReference>
<dbReference type="PANTHER" id="PTHR22775">
    <property type="entry name" value="SORTING NEXIN"/>
    <property type="match status" value="1"/>
</dbReference>
<dbReference type="PROSITE" id="PS50004">
    <property type="entry name" value="C2"/>
    <property type="match status" value="1"/>
</dbReference>
<gene>
    <name evidence="8" type="ORF">K493DRAFT_410261</name>
</gene>
<dbReference type="SUPFAM" id="SSF49562">
    <property type="entry name" value="C2 domain (Calcium/lipid-binding domain, CaLB)"/>
    <property type="match status" value="1"/>
</dbReference>
<feature type="domain" description="C2" evidence="4">
    <location>
        <begin position="76"/>
        <end position="194"/>
    </location>
</feature>
<dbReference type="Pfam" id="PF02194">
    <property type="entry name" value="PXA"/>
    <property type="match status" value="1"/>
</dbReference>
<dbReference type="STRING" id="1314790.A0A1Y1XVC7"/>
<dbReference type="InterPro" id="IPR013937">
    <property type="entry name" value="Sorting_nexin_C"/>
</dbReference>
<feature type="domain" description="PXA" evidence="7">
    <location>
        <begin position="1"/>
        <end position="71"/>
    </location>
</feature>